<dbReference type="EMBL" id="ATGI01000030">
    <property type="protein sequence ID" value="EPF72167.1"/>
    <property type="molecule type" value="Genomic_DNA"/>
</dbReference>
<dbReference type="AlphaFoldDB" id="S3MXN5"/>
<organism evidence="2 3">
    <name type="scientific">Acinetobacter rudis CIP 110305</name>
    <dbReference type="NCBI Taxonomy" id="421052"/>
    <lineage>
        <taxon>Bacteria</taxon>
        <taxon>Pseudomonadati</taxon>
        <taxon>Pseudomonadota</taxon>
        <taxon>Gammaproteobacteria</taxon>
        <taxon>Moraxellales</taxon>
        <taxon>Moraxellaceae</taxon>
        <taxon>Acinetobacter</taxon>
    </lineage>
</organism>
<keyword evidence="3" id="KW-1185">Reference proteome</keyword>
<evidence type="ECO:0000256" key="1">
    <source>
        <dbReference type="SAM" id="SignalP"/>
    </source>
</evidence>
<evidence type="ECO:0000313" key="2">
    <source>
        <dbReference type="EMBL" id="EPF72167.1"/>
    </source>
</evidence>
<gene>
    <name evidence="2" type="ORF">F945_02219</name>
</gene>
<keyword evidence="1" id="KW-0732">Signal</keyword>
<sequence length="197" mass="22335">MKKTLNIFLALFGLTGLSNNAAAQSIDPIQDILMCKYAKTDGDIVVLTNYIHMYNAKTGDFNLNKELNYRRYADIFKSAMLFNEESPIVTFKKPHPVMVSWHEVPAGEADGGLFNTETKMSYDNLKKLVEKTNGITLKEYTSLIKKKNIVFYDYENEGLPPTKVAGYIAKNYGIYVFEFKNKAYVTCSFESASNLIN</sequence>
<protein>
    <submittedName>
        <fullName evidence="2">Uncharacterized protein</fullName>
    </submittedName>
</protein>
<accession>S3MXN5</accession>
<proteinExistence type="predicted"/>
<reference evidence="2 3" key="1">
    <citation type="submission" date="2013-06" db="EMBL/GenBank/DDBJ databases">
        <title>The Genome Sequence of Acinetobacter rudis CIP 110305.</title>
        <authorList>
            <consortium name="The Broad Institute Genome Sequencing Platform"/>
            <consortium name="The Broad Institute Genome Sequencing Center for Infectious Disease"/>
            <person name="Cerqueira G."/>
            <person name="Feldgarden M."/>
            <person name="Courvalin P."/>
            <person name="Perichon B."/>
            <person name="Grillot-Courvalin C."/>
            <person name="Clermont D."/>
            <person name="Rocha E."/>
            <person name="Yoon E.-J."/>
            <person name="Nemec A."/>
            <person name="Young S.K."/>
            <person name="Zeng Q."/>
            <person name="Gargeya S."/>
            <person name="Fitzgerald M."/>
            <person name="Abouelleil A."/>
            <person name="Alvarado L."/>
            <person name="Berlin A.M."/>
            <person name="Chapman S.B."/>
            <person name="Dewar J."/>
            <person name="Goldberg J."/>
            <person name="Griggs A."/>
            <person name="Gujja S."/>
            <person name="Hansen M."/>
            <person name="Howarth C."/>
            <person name="Imamovic A."/>
            <person name="Larimer J."/>
            <person name="McCowan C."/>
            <person name="Murphy C."/>
            <person name="Pearson M."/>
            <person name="Priest M."/>
            <person name="Roberts A."/>
            <person name="Saif S."/>
            <person name="Shea T."/>
            <person name="Sykes S."/>
            <person name="Wortman J."/>
            <person name="Nusbaum C."/>
            <person name="Birren B."/>
        </authorList>
    </citation>
    <scope>NUCLEOTIDE SEQUENCE [LARGE SCALE GENOMIC DNA]</scope>
    <source>
        <strain evidence="2 3">CIP 110305</strain>
    </source>
</reference>
<dbReference type="PATRIC" id="fig|421052.3.peg.2162"/>
<dbReference type="RefSeq" id="WP_016656623.1">
    <property type="nucleotide sequence ID" value="NZ_KE340353.1"/>
</dbReference>
<dbReference type="HOGENOM" id="CLU_1381552_0_0_6"/>
<feature type="signal peptide" evidence="1">
    <location>
        <begin position="1"/>
        <end position="23"/>
    </location>
</feature>
<evidence type="ECO:0000313" key="3">
    <source>
        <dbReference type="Proteomes" id="UP000014568"/>
    </source>
</evidence>
<comment type="caution">
    <text evidence="2">The sequence shown here is derived from an EMBL/GenBank/DDBJ whole genome shotgun (WGS) entry which is preliminary data.</text>
</comment>
<dbReference type="OrthoDB" id="9914585at2"/>
<name>S3MXN5_9GAMM</name>
<feature type="chain" id="PRO_5004523555" evidence="1">
    <location>
        <begin position="24"/>
        <end position="197"/>
    </location>
</feature>
<dbReference type="Proteomes" id="UP000014568">
    <property type="component" value="Unassembled WGS sequence"/>
</dbReference>